<dbReference type="Proteomes" id="UP000030765">
    <property type="component" value="Unassembled WGS sequence"/>
</dbReference>
<proteinExistence type="predicted"/>
<reference evidence="2 4" key="1">
    <citation type="journal article" date="2014" name="BMC Genomics">
        <title>Genome sequence of Anopheles sinensis provides insight into genetics basis of mosquito competence for malaria parasites.</title>
        <authorList>
            <person name="Zhou D."/>
            <person name="Zhang D."/>
            <person name="Ding G."/>
            <person name="Shi L."/>
            <person name="Hou Q."/>
            <person name="Ye Y."/>
            <person name="Xu Y."/>
            <person name="Zhou H."/>
            <person name="Xiong C."/>
            <person name="Li S."/>
            <person name="Yu J."/>
            <person name="Hong S."/>
            <person name="Yu X."/>
            <person name="Zou P."/>
            <person name="Chen C."/>
            <person name="Chang X."/>
            <person name="Wang W."/>
            <person name="Lv Y."/>
            <person name="Sun Y."/>
            <person name="Ma L."/>
            <person name="Shen B."/>
            <person name="Zhu C."/>
        </authorList>
    </citation>
    <scope>NUCLEOTIDE SEQUENCE [LARGE SCALE GENOMIC DNA]</scope>
</reference>
<reference evidence="3" key="2">
    <citation type="submission" date="2020-05" db="UniProtKB">
        <authorList>
            <consortium name="EnsemblMetazoa"/>
        </authorList>
    </citation>
    <scope>IDENTIFICATION</scope>
</reference>
<protein>
    <submittedName>
        <fullName evidence="2 3">Acetylcholinesterase</fullName>
    </submittedName>
</protein>
<dbReference type="AlphaFoldDB" id="A0A084WUA1"/>
<organism evidence="2">
    <name type="scientific">Anopheles sinensis</name>
    <name type="common">Mosquito</name>
    <dbReference type="NCBI Taxonomy" id="74873"/>
    <lineage>
        <taxon>Eukaryota</taxon>
        <taxon>Metazoa</taxon>
        <taxon>Ecdysozoa</taxon>
        <taxon>Arthropoda</taxon>
        <taxon>Hexapoda</taxon>
        <taxon>Insecta</taxon>
        <taxon>Pterygota</taxon>
        <taxon>Neoptera</taxon>
        <taxon>Endopterygota</taxon>
        <taxon>Diptera</taxon>
        <taxon>Nematocera</taxon>
        <taxon>Culicoidea</taxon>
        <taxon>Culicidae</taxon>
        <taxon>Anophelinae</taxon>
        <taxon>Anopheles</taxon>
    </lineage>
</organism>
<accession>A0A084WUA1</accession>
<gene>
    <name evidence="2" type="ORF">ZHAS_00022032</name>
</gene>
<dbReference type="VEuPathDB" id="VectorBase:ASIC022032"/>
<evidence type="ECO:0000313" key="4">
    <source>
        <dbReference type="Proteomes" id="UP000030765"/>
    </source>
</evidence>
<name>A0A084WUA1_ANOSI</name>
<keyword evidence="4" id="KW-1185">Reference proteome</keyword>
<dbReference type="EnsemblMetazoa" id="ASIC022032-RA">
    <property type="protein sequence ID" value="ASIC022032-PA"/>
    <property type="gene ID" value="ASIC022032"/>
</dbReference>
<evidence type="ECO:0000313" key="2">
    <source>
        <dbReference type="EMBL" id="KFB53795.1"/>
    </source>
</evidence>
<evidence type="ECO:0000256" key="1">
    <source>
        <dbReference type="SAM" id="MobiDB-lite"/>
    </source>
</evidence>
<evidence type="ECO:0000313" key="3">
    <source>
        <dbReference type="EnsemblMetazoa" id="ASIC022032-PA"/>
    </source>
</evidence>
<dbReference type="EMBL" id="ATLV01027025">
    <property type="status" value="NOT_ANNOTATED_CDS"/>
    <property type="molecule type" value="Genomic_DNA"/>
</dbReference>
<sequence>MVPTSAARKLEFNQGKVKEIAKEWQGVKTSLGQEEYVIPFGPPSAPTALSCADEEPLDGRTVQSSARSYTGRPKPSGASKPKGRRDQ</sequence>
<dbReference type="EMBL" id="KE525421">
    <property type="protein sequence ID" value="KFB53795.1"/>
    <property type="molecule type" value="Genomic_DNA"/>
</dbReference>
<feature type="region of interest" description="Disordered" evidence="1">
    <location>
        <begin position="47"/>
        <end position="87"/>
    </location>
</feature>